<feature type="disulfide bond" evidence="5">
    <location>
        <begin position="389"/>
        <end position="416"/>
    </location>
</feature>
<keyword evidence="2 6" id="KW-0378">Hydrolase</keyword>
<dbReference type="SUPFAM" id="SSF50494">
    <property type="entry name" value="Trypsin-like serine proteases"/>
    <property type="match status" value="1"/>
</dbReference>
<feature type="domain" description="Peptidase S1" evidence="9">
    <location>
        <begin position="46"/>
        <end position="295"/>
    </location>
</feature>
<proteinExistence type="predicted"/>
<keyword evidence="1 6" id="KW-0645">Protease</keyword>
<evidence type="ECO:0000256" key="1">
    <source>
        <dbReference type="ARBA" id="ARBA00022670"/>
    </source>
</evidence>
<dbReference type="Gene3D" id="2.60.120.290">
    <property type="entry name" value="Spermadhesin, CUB domain"/>
    <property type="match status" value="2"/>
</dbReference>
<accession>A0A8C8VQI5</accession>
<dbReference type="AlphaFoldDB" id="A0A8C8VQI5"/>
<keyword evidence="3 6" id="KW-0720">Serine protease</keyword>
<keyword evidence="4 5" id="KW-1015">Disulfide bond</keyword>
<feature type="domain" description="CUB" evidence="8">
    <location>
        <begin position="389"/>
        <end position="491"/>
    </location>
</feature>
<dbReference type="PROSITE" id="PS00135">
    <property type="entry name" value="TRYPSIN_SER"/>
    <property type="match status" value="1"/>
</dbReference>
<name>A0A8C8VQI5_9SAUR</name>
<dbReference type="InterPro" id="IPR043504">
    <property type="entry name" value="Peptidase_S1_PA_chymotrypsin"/>
</dbReference>
<reference evidence="10" key="1">
    <citation type="submission" date="2025-08" db="UniProtKB">
        <authorList>
            <consortium name="Ensembl"/>
        </authorList>
    </citation>
    <scope>IDENTIFICATION</scope>
</reference>
<protein>
    <submittedName>
        <fullName evidence="10">Ovochymase 2 (gene/pseudogene)</fullName>
    </submittedName>
</protein>
<evidence type="ECO:0000256" key="4">
    <source>
        <dbReference type="ARBA" id="ARBA00023157"/>
    </source>
</evidence>
<dbReference type="PANTHER" id="PTHR24252:SF7">
    <property type="entry name" value="HYALIN"/>
    <property type="match status" value="1"/>
</dbReference>
<evidence type="ECO:0000256" key="5">
    <source>
        <dbReference type="PROSITE-ProRule" id="PRU00059"/>
    </source>
</evidence>
<feature type="signal peptide" evidence="7">
    <location>
        <begin position="1"/>
        <end position="25"/>
    </location>
</feature>
<dbReference type="SMART" id="SM00042">
    <property type="entry name" value="CUB"/>
    <property type="match status" value="1"/>
</dbReference>
<dbReference type="Ensembl" id="ENSPCET00000026153.1">
    <property type="protein sequence ID" value="ENSPCEP00000025303.1"/>
    <property type="gene ID" value="ENSPCEG00000019087.1"/>
</dbReference>
<dbReference type="CDD" id="cd00041">
    <property type="entry name" value="CUB"/>
    <property type="match status" value="2"/>
</dbReference>
<evidence type="ECO:0000259" key="8">
    <source>
        <dbReference type="PROSITE" id="PS01180"/>
    </source>
</evidence>
<dbReference type="PROSITE" id="PS50240">
    <property type="entry name" value="TRYPSIN_DOM"/>
    <property type="match status" value="1"/>
</dbReference>
<dbReference type="SUPFAM" id="SSF49854">
    <property type="entry name" value="Spermadhesin, CUB domain"/>
    <property type="match status" value="2"/>
</dbReference>
<dbReference type="PRINTS" id="PR00722">
    <property type="entry name" value="CHYMOTRYPSIN"/>
</dbReference>
<dbReference type="GO" id="GO:0006508">
    <property type="term" value="P:proteolysis"/>
    <property type="evidence" value="ECO:0007669"/>
    <property type="project" value="UniProtKB-KW"/>
</dbReference>
<evidence type="ECO:0000256" key="6">
    <source>
        <dbReference type="RuleBase" id="RU363034"/>
    </source>
</evidence>
<dbReference type="PANTHER" id="PTHR24252">
    <property type="entry name" value="ACROSIN-RELATED"/>
    <property type="match status" value="1"/>
</dbReference>
<dbReference type="PROSITE" id="PS01180">
    <property type="entry name" value="CUB"/>
    <property type="match status" value="1"/>
</dbReference>
<reference evidence="10" key="2">
    <citation type="submission" date="2025-09" db="UniProtKB">
        <authorList>
            <consortium name="Ensembl"/>
        </authorList>
    </citation>
    <scope>IDENTIFICATION</scope>
</reference>
<dbReference type="Proteomes" id="UP000694393">
    <property type="component" value="Unplaced"/>
</dbReference>
<dbReference type="InterPro" id="IPR001314">
    <property type="entry name" value="Peptidase_S1A"/>
</dbReference>
<dbReference type="SMART" id="SM00020">
    <property type="entry name" value="Tryp_SPc"/>
    <property type="match status" value="1"/>
</dbReference>
<feature type="chain" id="PRO_5034814090" evidence="7">
    <location>
        <begin position="26"/>
        <end position="517"/>
    </location>
</feature>
<dbReference type="InterPro" id="IPR001254">
    <property type="entry name" value="Trypsin_dom"/>
</dbReference>
<dbReference type="Gene3D" id="2.40.10.10">
    <property type="entry name" value="Trypsin-like serine proteases"/>
    <property type="match status" value="1"/>
</dbReference>
<dbReference type="InterPro" id="IPR009003">
    <property type="entry name" value="Peptidase_S1_PA"/>
</dbReference>
<evidence type="ECO:0000313" key="11">
    <source>
        <dbReference type="Proteomes" id="UP000694393"/>
    </source>
</evidence>
<sequence length="517" mass="57112">KVISKQKILLALLIFFFLFQYPLDSRCGQKPHEMKPWNNFNLFTRIVGGNQVKRGSHPWQVSLKRWQRHFCGGTIVSAQWVVTAAHCVLDRNLPDYLNITAGEHDLGVIEEGEQTLPVKSIIKHPNFNPKRPMNYDIALVKLDGAFNFSSSVLPACLPDVGEKFNPGDVCTTCGWGRLSESGILPQVLHEVDLPIIDNKECSRALSTLRNPIRGDTLMCAGFPDGGKDACQGDSGGPLLCRRKHGAWTLAGVTSWGMGCARSWKDNLRKKYDQRGSPGVFTDLRKVLSWIRENINTGNKTSSCSIQDGKLPSNEGELYFPETLTLRGCKDSSCISDVLWRFCGVVSPLPILVGSNSIKLKFVSDNKDHGTGFSMMYRAFAPGALPDSGCGSLAVLFEGGVIQSMNYPEPYSNLADCHWIIHAPENHVIKVQCRKRVHFSYCADNFCEKEITKSCGFAIPAPVLSTSSMMLIIFHSDETETFGGFRATFSFIHEAGKRMEAYCIHGSLLFGGACGALQ</sequence>
<dbReference type="InterPro" id="IPR000859">
    <property type="entry name" value="CUB_dom"/>
</dbReference>
<dbReference type="InterPro" id="IPR033116">
    <property type="entry name" value="TRYPSIN_SER"/>
</dbReference>
<dbReference type="InterPro" id="IPR035914">
    <property type="entry name" value="Sperma_CUB_dom_sf"/>
</dbReference>
<dbReference type="Pfam" id="PF00431">
    <property type="entry name" value="CUB"/>
    <property type="match status" value="1"/>
</dbReference>
<dbReference type="Pfam" id="PF00089">
    <property type="entry name" value="Trypsin"/>
    <property type="match status" value="1"/>
</dbReference>
<dbReference type="FunFam" id="2.40.10.10:FF:000003">
    <property type="entry name" value="Transmembrane serine protease 3"/>
    <property type="match status" value="1"/>
</dbReference>
<evidence type="ECO:0000256" key="2">
    <source>
        <dbReference type="ARBA" id="ARBA00022801"/>
    </source>
</evidence>
<comment type="caution">
    <text evidence="5">Lacks conserved residue(s) required for the propagation of feature annotation.</text>
</comment>
<evidence type="ECO:0000256" key="3">
    <source>
        <dbReference type="ARBA" id="ARBA00022825"/>
    </source>
</evidence>
<keyword evidence="7" id="KW-0732">Signal</keyword>
<dbReference type="CDD" id="cd00190">
    <property type="entry name" value="Tryp_SPc"/>
    <property type="match status" value="1"/>
</dbReference>
<dbReference type="PROSITE" id="PS00134">
    <property type="entry name" value="TRYPSIN_HIS"/>
    <property type="match status" value="1"/>
</dbReference>
<organism evidence="10 11">
    <name type="scientific">Pelusios castaneus</name>
    <name type="common">West African mud turtle</name>
    <dbReference type="NCBI Taxonomy" id="367368"/>
    <lineage>
        <taxon>Eukaryota</taxon>
        <taxon>Metazoa</taxon>
        <taxon>Chordata</taxon>
        <taxon>Craniata</taxon>
        <taxon>Vertebrata</taxon>
        <taxon>Euteleostomi</taxon>
        <taxon>Archelosauria</taxon>
        <taxon>Testudinata</taxon>
        <taxon>Testudines</taxon>
        <taxon>Pleurodira</taxon>
        <taxon>Pelomedusidae</taxon>
        <taxon>Pelusios</taxon>
    </lineage>
</organism>
<keyword evidence="11" id="KW-1185">Reference proteome</keyword>
<dbReference type="InterPro" id="IPR018114">
    <property type="entry name" value="TRYPSIN_HIS"/>
</dbReference>
<evidence type="ECO:0000256" key="7">
    <source>
        <dbReference type="SAM" id="SignalP"/>
    </source>
</evidence>
<evidence type="ECO:0000313" key="10">
    <source>
        <dbReference type="Ensembl" id="ENSPCEP00000025303.1"/>
    </source>
</evidence>
<evidence type="ECO:0000259" key="9">
    <source>
        <dbReference type="PROSITE" id="PS50240"/>
    </source>
</evidence>
<dbReference type="GO" id="GO:0004252">
    <property type="term" value="F:serine-type endopeptidase activity"/>
    <property type="evidence" value="ECO:0007669"/>
    <property type="project" value="InterPro"/>
</dbReference>